<dbReference type="PANTHER" id="PTHR31851">
    <property type="entry name" value="FE(2+)/MN(2+) TRANSPORTER PCL1"/>
    <property type="match status" value="1"/>
</dbReference>
<organism evidence="6 7">
    <name type="scientific">Thalassobius vesicularis</name>
    <dbReference type="NCBI Taxonomy" id="1294297"/>
    <lineage>
        <taxon>Bacteria</taxon>
        <taxon>Pseudomonadati</taxon>
        <taxon>Pseudomonadota</taxon>
        <taxon>Alphaproteobacteria</taxon>
        <taxon>Rhodobacterales</taxon>
        <taxon>Roseobacteraceae</taxon>
        <taxon>Thalassovita</taxon>
    </lineage>
</organism>
<dbReference type="AlphaFoldDB" id="A0A4S3MBX4"/>
<evidence type="ECO:0000256" key="3">
    <source>
        <dbReference type="ARBA" id="ARBA00022989"/>
    </source>
</evidence>
<protein>
    <submittedName>
        <fullName evidence="6">GMP synthase</fullName>
    </submittedName>
</protein>
<evidence type="ECO:0000256" key="2">
    <source>
        <dbReference type="ARBA" id="ARBA00022692"/>
    </source>
</evidence>
<keyword evidence="4 5" id="KW-0472">Membrane</keyword>
<dbReference type="GO" id="GO:0030026">
    <property type="term" value="P:intracellular manganese ion homeostasis"/>
    <property type="evidence" value="ECO:0007669"/>
    <property type="project" value="InterPro"/>
</dbReference>
<feature type="transmembrane region" description="Helical" evidence="5">
    <location>
        <begin position="40"/>
        <end position="62"/>
    </location>
</feature>
<dbReference type="Proteomes" id="UP000306113">
    <property type="component" value="Unassembled WGS sequence"/>
</dbReference>
<evidence type="ECO:0000256" key="1">
    <source>
        <dbReference type="ARBA" id="ARBA00004127"/>
    </source>
</evidence>
<keyword evidence="2 5" id="KW-0812">Transmembrane</keyword>
<evidence type="ECO:0000256" key="4">
    <source>
        <dbReference type="ARBA" id="ARBA00023136"/>
    </source>
</evidence>
<name>A0A4S3MBX4_9RHOB</name>
<dbReference type="OrthoDB" id="5506246at2"/>
<keyword evidence="7" id="KW-1185">Reference proteome</keyword>
<gene>
    <name evidence="6" type="ORF">E7681_08510</name>
</gene>
<accession>A0A4S3MBX4</accession>
<dbReference type="InterPro" id="IPR008217">
    <property type="entry name" value="Ccc1_fam"/>
</dbReference>
<evidence type="ECO:0000313" key="6">
    <source>
        <dbReference type="EMBL" id="THD75083.1"/>
    </source>
</evidence>
<proteinExistence type="predicted"/>
<dbReference type="Pfam" id="PF01988">
    <property type="entry name" value="VIT1"/>
    <property type="match status" value="1"/>
</dbReference>
<comment type="subcellular location">
    <subcellularLocation>
        <location evidence="1">Endomembrane system</location>
        <topology evidence="1">Multi-pass membrane protein</topology>
    </subcellularLocation>
</comment>
<reference evidence="6 7" key="1">
    <citation type="submission" date="2019-04" db="EMBL/GenBank/DDBJ databases">
        <title>Draft genome sequence of Youngimonas vesicularis.</title>
        <authorList>
            <person name="Hameed A."/>
        </authorList>
    </citation>
    <scope>NUCLEOTIDE SEQUENCE [LARGE SCALE GENOMIC DNA]</scope>
    <source>
        <strain evidence="6 7">CC-AMW-E</strain>
    </source>
</reference>
<feature type="transmembrane region" description="Helical" evidence="5">
    <location>
        <begin position="12"/>
        <end position="34"/>
    </location>
</feature>
<feature type="transmembrane region" description="Helical" evidence="5">
    <location>
        <begin position="174"/>
        <end position="193"/>
    </location>
</feature>
<comment type="caution">
    <text evidence="6">The sequence shown here is derived from an EMBL/GenBank/DDBJ whole genome shotgun (WGS) entry which is preliminary data.</text>
</comment>
<sequence>MSHLRDYLKQIIFGGNDGIVTTFAIVAGFAGANADGVSQVGALAVLIFGLANLFADAVSMGLGEFLSSRSAHDLYRARRLRRVKAITHFPEAEIVSLSETFQHKGLSPDKARAVSEALTSSPQLMAEMLLCHKHGVQPPEDDNPGINGIVTFVSFVIFGFLPLVPYVLREADDLSLSLSVAATLTALTGLGILRWTATGDKPSAAILETVGVGSACAAVAYLVGWLVGG</sequence>
<dbReference type="GO" id="GO:0012505">
    <property type="term" value="C:endomembrane system"/>
    <property type="evidence" value="ECO:0007669"/>
    <property type="project" value="UniProtKB-SubCell"/>
</dbReference>
<feature type="transmembrane region" description="Helical" evidence="5">
    <location>
        <begin position="205"/>
        <end position="227"/>
    </location>
</feature>
<keyword evidence="3 5" id="KW-1133">Transmembrane helix</keyword>
<dbReference type="EMBL" id="SSMD01000003">
    <property type="protein sequence ID" value="THD75083.1"/>
    <property type="molecule type" value="Genomic_DNA"/>
</dbReference>
<evidence type="ECO:0000256" key="5">
    <source>
        <dbReference type="SAM" id="Phobius"/>
    </source>
</evidence>
<feature type="transmembrane region" description="Helical" evidence="5">
    <location>
        <begin position="149"/>
        <end position="168"/>
    </location>
</feature>
<evidence type="ECO:0000313" key="7">
    <source>
        <dbReference type="Proteomes" id="UP000306113"/>
    </source>
</evidence>
<dbReference type="GO" id="GO:0005384">
    <property type="term" value="F:manganese ion transmembrane transporter activity"/>
    <property type="evidence" value="ECO:0007669"/>
    <property type="project" value="InterPro"/>
</dbReference>